<sequence>MDSTHCGMIWSPPQLPGQMGSAAPPMAATTAAVTAAAVSVPIASGPLPSFPSGPGLPLPFPFSFPFPLPMPMPMAMPMHVPMAMPPPLAAFHMAAAATAAAATLAAQHQAVTQAGLGTAGGLPNSFEVAGPGAFSLPPAIEYWRHMAPLVGPMFPLHLPPQPPYPYPHQQAHPRPHSHPPSDLEAPGGQGQQQQEGMHAPLKGELGAETLADSARTKGQRSSQRVVTALVSELILESGADPDQVMKRGPVGLPSQARRDLVDGGLAHPSQTLLLPASAPAPASPQVQQHQYASSKQAMKQPLSQRPGQRKPHPQKHRPEYHPHLRPLIEAHLRSHQENARALTGSGGTEQVHDSAGAAPGPLPHARSTGSEGHGDGGGGTWSHVGIAARGRRGGGGGGGHQSSGSLTQRKRKVASLGGSASESGRGEQSRAGSDAESGGGSGGGAAPVTAIARAVPSPSLTTSHERPPFRYIVRIGSKWRAQVGHTEDGVQRKYYSNYVDDPRVAAKDADRILYKLRGLPAVANSQLSEAERAALDTISLEALMRSFKSDQRQLQQQQ</sequence>
<feature type="region of interest" description="Disordered" evidence="1">
    <location>
        <begin position="275"/>
        <end position="320"/>
    </location>
</feature>
<feature type="compositionally biased region" description="Polar residues" evidence="1">
    <location>
        <begin position="289"/>
        <end position="306"/>
    </location>
</feature>
<dbReference type="OrthoDB" id="552346at2759"/>
<evidence type="ECO:0000313" key="2">
    <source>
        <dbReference type="EMBL" id="GIL88829.1"/>
    </source>
</evidence>
<proteinExistence type="predicted"/>
<protein>
    <submittedName>
        <fullName evidence="2">Uncharacterized protein</fullName>
    </submittedName>
</protein>
<evidence type="ECO:0000256" key="1">
    <source>
        <dbReference type="SAM" id="MobiDB-lite"/>
    </source>
</evidence>
<keyword evidence="3" id="KW-1185">Reference proteome</keyword>
<evidence type="ECO:0000313" key="3">
    <source>
        <dbReference type="Proteomes" id="UP000747110"/>
    </source>
</evidence>
<dbReference type="EMBL" id="BNCP01000047">
    <property type="protein sequence ID" value="GIL88829.1"/>
    <property type="molecule type" value="Genomic_DNA"/>
</dbReference>
<feature type="compositionally biased region" description="Low complexity" evidence="1">
    <location>
        <begin position="275"/>
        <end position="288"/>
    </location>
</feature>
<comment type="caution">
    <text evidence="2">The sequence shown here is derived from an EMBL/GenBank/DDBJ whole genome shotgun (WGS) entry which is preliminary data.</text>
</comment>
<dbReference type="Proteomes" id="UP000747110">
    <property type="component" value="Unassembled WGS sequence"/>
</dbReference>
<accession>A0A8J4CUC1</accession>
<feature type="region of interest" description="Disordered" evidence="1">
    <location>
        <begin position="161"/>
        <end position="197"/>
    </location>
</feature>
<name>A0A8J4CUC1_9CHLO</name>
<feature type="region of interest" description="Disordered" evidence="1">
    <location>
        <begin position="338"/>
        <end position="447"/>
    </location>
</feature>
<organism evidence="2 3">
    <name type="scientific">Volvox reticuliferus</name>
    <dbReference type="NCBI Taxonomy" id="1737510"/>
    <lineage>
        <taxon>Eukaryota</taxon>
        <taxon>Viridiplantae</taxon>
        <taxon>Chlorophyta</taxon>
        <taxon>core chlorophytes</taxon>
        <taxon>Chlorophyceae</taxon>
        <taxon>CS clade</taxon>
        <taxon>Chlamydomonadales</taxon>
        <taxon>Volvocaceae</taxon>
        <taxon>Volvox</taxon>
    </lineage>
</organism>
<gene>
    <name evidence="2" type="ORF">Vretifemale_16759</name>
</gene>
<reference evidence="2" key="1">
    <citation type="journal article" date="2021" name="Proc. Natl. Acad. Sci. U.S.A.">
        <title>Three genomes in the algal genus Volvox reveal the fate of a haploid sex-determining region after a transition to homothallism.</title>
        <authorList>
            <person name="Yamamoto K."/>
            <person name="Hamaji T."/>
            <person name="Kawai-Toyooka H."/>
            <person name="Matsuzaki R."/>
            <person name="Takahashi F."/>
            <person name="Nishimura Y."/>
            <person name="Kawachi M."/>
            <person name="Noguchi H."/>
            <person name="Minakuchi Y."/>
            <person name="Umen J.G."/>
            <person name="Toyoda A."/>
            <person name="Nozaki H."/>
        </authorList>
    </citation>
    <scope>NUCLEOTIDE SEQUENCE</scope>
    <source>
        <strain evidence="2">NIES-3786</strain>
    </source>
</reference>
<dbReference type="AlphaFoldDB" id="A0A8J4CUC1"/>